<feature type="binding site" evidence="3">
    <location>
        <begin position="52"/>
        <end position="53"/>
    </location>
    <ligand>
        <name>phosphate</name>
        <dbReference type="ChEBI" id="CHEBI:43474"/>
    </ligand>
</feature>
<evidence type="ECO:0000313" key="5">
    <source>
        <dbReference type="EMBL" id="MBM6402574.1"/>
    </source>
</evidence>
<keyword evidence="3" id="KW-0660">Purine salvage</keyword>
<dbReference type="NCBIfam" id="NF006599">
    <property type="entry name" value="PRK09136.1"/>
    <property type="match status" value="1"/>
</dbReference>
<sequence length="262" mass="28016">MTRPPLAIVAGTGFYDLEALEDRSEETVDTRWGPARVTRGRWHGLPVVFLTRHGPGHTVPPHLVNYRANIRALADLGCEDVVAVNVTGSIDPELAPGDLLCLDDFLDLTRQRPLTFFDGSGPEGVVHVDVGRPYHPELRRELLDAGAAAGHPLRDGGVYAAFEGPRFETAAEIRLARLAGGDVAGMTGVPEVVLAREAGLRYAAVALVVNPCTGVGDADEPITMAEIDAVLARSRDAVLAVLDELVHTRATFTDETDEEDAG</sequence>
<dbReference type="EMBL" id="JAFDVD010000028">
    <property type="protein sequence ID" value="MBM6402574.1"/>
    <property type="molecule type" value="Genomic_DNA"/>
</dbReference>
<comment type="caution">
    <text evidence="5">The sequence shown here is derived from an EMBL/GenBank/DDBJ whole genome shotgun (WGS) entry which is preliminary data.</text>
</comment>
<feature type="binding site" evidence="3">
    <location>
        <position position="187"/>
    </location>
    <ligand>
        <name>phosphate</name>
        <dbReference type="ChEBI" id="CHEBI:43474"/>
    </ligand>
</feature>
<evidence type="ECO:0000256" key="3">
    <source>
        <dbReference type="HAMAP-Rule" id="MF_01963"/>
    </source>
</evidence>
<comment type="catalytic activity">
    <reaction evidence="3">
        <text>a purine D-ribonucleoside + phosphate = a purine nucleobase + alpha-D-ribose 1-phosphate</text>
        <dbReference type="Rhea" id="RHEA:19805"/>
        <dbReference type="ChEBI" id="CHEBI:26386"/>
        <dbReference type="ChEBI" id="CHEBI:43474"/>
        <dbReference type="ChEBI" id="CHEBI:57720"/>
        <dbReference type="ChEBI" id="CHEBI:142355"/>
        <dbReference type="EC" id="2.4.2.1"/>
    </reaction>
</comment>
<organism evidence="5 6">
    <name type="scientific">Phycicoccus sonneratiae</name>
    <dbReference type="NCBI Taxonomy" id="2807628"/>
    <lineage>
        <taxon>Bacteria</taxon>
        <taxon>Bacillati</taxon>
        <taxon>Actinomycetota</taxon>
        <taxon>Actinomycetes</taxon>
        <taxon>Micrococcales</taxon>
        <taxon>Intrasporangiaceae</taxon>
        <taxon>Phycicoccus</taxon>
    </lineage>
</organism>
<dbReference type="HAMAP" id="MF_01963">
    <property type="entry name" value="MTAP"/>
    <property type="match status" value="1"/>
</dbReference>
<dbReference type="PANTHER" id="PTHR42679:SF2">
    <property type="entry name" value="S-METHYL-5'-THIOADENOSINE PHOSPHORYLASE"/>
    <property type="match status" value="1"/>
</dbReference>
<feature type="site" description="Important for substrate specificity" evidence="3">
    <location>
        <position position="168"/>
    </location>
</feature>
<evidence type="ECO:0000313" key="6">
    <source>
        <dbReference type="Proteomes" id="UP001430172"/>
    </source>
</evidence>
<gene>
    <name evidence="5" type="ORF">JQN70_19445</name>
</gene>
<feature type="binding site" evidence="3">
    <location>
        <position position="186"/>
    </location>
    <ligand>
        <name>substrate</name>
    </ligand>
</feature>
<protein>
    <recommendedName>
        <fullName evidence="3">Purine nucleoside phosphorylase</fullName>
        <shortName evidence="3">PNP</shortName>
        <ecNumber evidence="3">2.4.2.1</ecNumber>
    </recommendedName>
</protein>
<dbReference type="PANTHER" id="PTHR42679">
    <property type="entry name" value="S-METHYL-5'-THIOADENOSINE PHOSPHORYLASE"/>
    <property type="match status" value="1"/>
</dbReference>
<accession>A0ABS2CRS2</accession>
<comment type="caution">
    <text evidence="3">Lacks conserved residue(s) required for the propagation of feature annotation.</text>
</comment>
<dbReference type="GO" id="GO:0016757">
    <property type="term" value="F:glycosyltransferase activity"/>
    <property type="evidence" value="ECO:0007669"/>
    <property type="project" value="UniProtKB-KW"/>
</dbReference>
<feature type="binding site" evidence="3">
    <location>
        <position position="12"/>
    </location>
    <ligand>
        <name>phosphate</name>
        <dbReference type="ChEBI" id="CHEBI:43474"/>
    </ligand>
</feature>
<comment type="pathway">
    <text evidence="3">Purine metabolism; purine nucleoside salvage.</text>
</comment>
<dbReference type="Pfam" id="PF01048">
    <property type="entry name" value="PNP_UDP_1"/>
    <property type="match status" value="1"/>
</dbReference>
<proteinExistence type="inferred from homology"/>
<dbReference type="InterPro" id="IPR010044">
    <property type="entry name" value="MTAP"/>
</dbReference>
<reference evidence="5" key="1">
    <citation type="submission" date="2021-02" db="EMBL/GenBank/DDBJ databases">
        <title>Phycicoccus sp. MQZ13P-5T, whole genome shotgun sequence.</title>
        <authorList>
            <person name="Tuo L."/>
        </authorList>
    </citation>
    <scope>NUCLEOTIDE SEQUENCE</scope>
    <source>
        <strain evidence="5">MQZ13P-5</strain>
    </source>
</reference>
<dbReference type="Gene3D" id="3.40.50.1580">
    <property type="entry name" value="Nucleoside phosphorylase domain"/>
    <property type="match status" value="1"/>
</dbReference>
<evidence type="ECO:0000256" key="1">
    <source>
        <dbReference type="ARBA" id="ARBA00022676"/>
    </source>
</evidence>
<comment type="similarity">
    <text evidence="3">Belongs to the PNP/MTAP phosphorylase family. MTAP subfamily.</text>
</comment>
<keyword evidence="1 3" id="KW-0328">Glycosyltransferase</keyword>
<dbReference type="Proteomes" id="UP001430172">
    <property type="component" value="Unassembled WGS sequence"/>
</dbReference>
<evidence type="ECO:0000259" key="4">
    <source>
        <dbReference type="Pfam" id="PF01048"/>
    </source>
</evidence>
<dbReference type="CDD" id="cd09010">
    <property type="entry name" value="MTAP_SsMTAPII_like_MTIP"/>
    <property type="match status" value="1"/>
</dbReference>
<feature type="site" description="Important for substrate specificity" evidence="3">
    <location>
        <position position="224"/>
    </location>
</feature>
<dbReference type="InterPro" id="IPR000845">
    <property type="entry name" value="Nucleoside_phosphorylase_d"/>
</dbReference>
<dbReference type="RefSeq" id="WP_204133046.1">
    <property type="nucleotide sequence ID" value="NZ_JAFDVD010000028.1"/>
</dbReference>
<dbReference type="SUPFAM" id="SSF53167">
    <property type="entry name" value="Purine and uridine phosphorylases"/>
    <property type="match status" value="1"/>
</dbReference>
<evidence type="ECO:0000256" key="2">
    <source>
        <dbReference type="ARBA" id="ARBA00022679"/>
    </source>
</evidence>
<name>A0ABS2CRS2_9MICO</name>
<dbReference type="InterPro" id="IPR035994">
    <property type="entry name" value="Nucleoside_phosphorylase_sf"/>
</dbReference>
<comment type="function">
    <text evidence="3">Purine nucleoside phosphorylase involved in purine salvage.</text>
</comment>
<keyword evidence="2 3" id="KW-0808">Transferase</keyword>
<keyword evidence="6" id="KW-1185">Reference proteome</keyword>
<feature type="domain" description="Nucleoside phosphorylase" evidence="4">
    <location>
        <begin position="6"/>
        <end position="246"/>
    </location>
</feature>
<dbReference type="EC" id="2.4.2.1" evidence="3"/>
<comment type="subunit">
    <text evidence="3">Homohexamer. Dimer of a homotrimer.</text>
</comment>
<comment type="miscellaneous">
    <text evidence="3">Although this enzyme belongs to the family of MTA phosphorylases based on sequence homology, it lacks several conserved amino acids in the substrate binding pocket that confer specificity towards MTA.</text>
</comment>